<dbReference type="WBParaSite" id="PDA_v2.g31219.t1">
    <property type="protein sequence ID" value="PDA_v2.g31219.t1"/>
    <property type="gene ID" value="PDA_v2.g31219"/>
</dbReference>
<keyword evidence="1" id="KW-0472">Membrane</keyword>
<keyword evidence="1" id="KW-0812">Transmembrane</keyword>
<evidence type="ECO:0000313" key="3">
    <source>
        <dbReference type="WBParaSite" id="PDA_v2.g31219.t1"/>
    </source>
</evidence>
<feature type="transmembrane region" description="Helical" evidence="1">
    <location>
        <begin position="95"/>
        <end position="117"/>
    </location>
</feature>
<dbReference type="AlphaFoldDB" id="A0A914QH51"/>
<evidence type="ECO:0000256" key="1">
    <source>
        <dbReference type="SAM" id="Phobius"/>
    </source>
</evidence>
<evidence type="ECO:0000313" key="2">
    <source>
        <dbReference type="Proteomes" id="UP000887578"/>
    </source>
</evidence>
<keyword evidence="2" id="KW-1185">Reference proteome</keyword>
<sequence length="227" mass="26450">MNNLQDDLPSTSKSPPQIYTFKRPYPQRFSLPFDVIKYMIKNCKSAKVWKKLITSCKFFYPKYPILPVKRLDVYFKPKCFADREIFNASKSFPKLWVYDVLVAGFNTNISIVFLNVFKFDLRVLSMSTQSLTFDEYKHLTSSGSIKEIYLKSCTIKNADGTIVTADKLVENLQLLEGFEMYRFNSLILQSGAMKKMVQHLNEFKKFRRFSLQGVQKKSGISFLKTNN</sequence>
<protein>
    <submittedName>
        <fullName evidence="3">Uncharacterized protein</fullName>
    </submittedName>
</protein>
<dbReference type="Proteomes" id="UP000887578">
    <property type="component" value="Unplaced"/>
</dbReference>
<accession>A0A914QH51</accession>
<proteinExistence type="predicted"/>
<organism evidence="2 3">
    <name type="scientific">Panagrolaimus davidi</name>
    <dbReference type="NCBI Taxonomy" id="227884"/>
    <lineage>
        <taxon>Eukaryota</taxon>
        <taxon>Metazoa</taxon>
        <taxon>Ecdysozoa</taxon>
        <taxon>Nematoda</taxon>
        <taxon>Chromadorea</taxon>
        <taxon>Rhabditida</taxon>
        <taxon>Tylenchina</taxon>
        <taxon>Panagrolaimomorpha</taxon>
        <taxon>Panagrolaimoidea</taxon>
        <taxon>Panagrolaimidae</taxon>
        <taxon>Panagrolaimus</taxon>
    </lineage>
</organism>
<keyword evidence="1" id="KW-1133">Transmembrane helix</keyword>
<reference evidence="3" key="1">
    <citation type="submission" date="2022-11" db="UniProtKB">
        <authorList>
            <consortium name="WormBaseParasite"/>
        </authorList>
    </citation>
    <scope>IDENTIFICATION</scope>
</reference>
<name>A0A914QH51_9BILA</name>